<comment type="cofactor">
    <cofactor evidence="1">
        <name>Mg(2+)</name>
        <dbReference type="ChEBI" id="CHEBI:18420"/>
    </cofactor>
</comment>
<dbReference type="EMBL" id="JATAAI010000029">
    <property type="protein sequence ID" value="KAK1736321.1"/>
    <property type="molecule type" value="Genomic_DNA"/>
</dbReference>
<dbReference type="GO" id="GO:0006796">
    <property type="term" value="P:phosphate-containing compound metabolic process"/>
    <property type="evidence" value="ECO:0007669"/>
    <property type="project" value="InterPro"/>
</dbReference>
<organism evidence="7 8">
    <name type="scientific">Skeletonema marinoi</name>
    <dbReference type="NCBI Taxonomy" id="267567"/>
    <lineage>
        <taxon>Eukaryota</taxon>
        <taxon>Sar</taxon>
        <taxon>Stramenopiles</taxon>
        <taxon>Ochrophyta</taxon>
        <taxon>Bacillariophyta</taxon>
        <taxon>Coscinodiscophyceae</taxon>
        <taxon>Thalassiosirophycidae</taxon>
        <taxon>Thalassiosirales</taxon>
        <taxon>Skeletonemataceae</taxon>
        <taxon>Skeletonema</taxon>
        <taxon>Skeletonema marinoi-dohrnii complex</taxon>
    </lineage>
</organism>
<reference evidence="7" key="1">
    <citation type="submission" date="2023-06" db="EMBL/GenBank/DDBJ databases">
        <title>Survivors Of The Sea: Transcriptome response of Skeletonema marinoi to long-term dormancy.</title>
        <authorList>
            <person name="Pinder M.I.M."/>
            <person name="Kourtchenko O."/>
            <person name="Robertson E.K."/>
            <person name="Larsson T."/>
            <person name="Maumus F."/>
            <person name="Osuna-Cruz C.M."/>
            <person name="Vancaester E."/>
            <person name="Stenow R."/>
            <person name="Vandepoele K."/>
            <person name="Ploug H."/>
            <person name="Bruchert V."/>
            <person name="Godhe A."/>
            <person name="Topel M."/>
        </authorList>
    </citation>
    <scope>NUCLEOTIDE SEQUENCE</scope>
    <source>
        <strain evidence="7">R05AC</strain>
    </source>
</reference>
<keyword evidence="4" id="KW-0479">Metal-binding</keyword>
<accession>A0AAD8XZT6</accession>
<evidence type="ECO:0000256" key="2">
    <source>
        <dbReference type="ARBA" id="ARBA00006220"/>
    </source>
</evidence>
<keyword evidence="5 7" id="KW-0378">Hydrolase</keyword>
<dbReference type="Pfam" id="PF00719">
    <property type="entry name" value="Pyrophosphatase"/>
    <property type="match status" value="1"/>
</dbReference>
<evidence type="ECO:0000256" key="5">
    <source>
        <dbReference type="ARBA" id="ARBA00022801"/>
    </source>
</evidence>
<dbReference type="EC" id="3.6.1.1" evidence="3"/>
<sequence length="270" mass="29663">MTASLLFRQSSSFLLKQSTTKKTTTMKFTAAPLALLALATPITTSAWSTAAVRSVRAVPATILHGYTTATTGESATESFRLSFAEGDDTISPWHDIPLKGNADGTYNAVIEIPKMTKAKMEVATKEPNNPIAQDMKKGKLLLRDDDPIDVVEIGSKAIAMGSVTEVKPLGVIAMIDDGELDWKVIAIATDDELAKEYNDIDDVPDAVKDGIREWFRWYKTPDDKPLNGFGFDEKWLDAKNANEVIEETHDAWKKLRSGEIEAGKLWTGKN</sequence>
<dbReference type="PROSITE" id="PS00387">
    <property type="entry name" value="PPASE"/>
    <property type="match status" value="1"/>
</dbReference>
<dbReference type="Proteomes" id="UP001224775">
    <property type="component" value="Unassembled WGS sequence"/>
</dbReference>
<name>A0AAD8XZT6_9STRA</name>
<evidence type="ECO:0000313" key="7">
    <source>
        <dbReference type="EMBL" id="KAK1736321.1"/>
    </source>
</evidence>
<dbReference type="PANTHER" id="PTHR10286">
    <property type="entry name" value="INORGANIC PYROPHOSPHATASE"/>
    <property type="match status" value="1"/>
</dbReference>
<dbReference type="GO" id="GO:0004427">
    <property type="term" value="F:inorganic diphosphate phosphatase activity"/>
    <property type="evidence" value="ECO:0007669"/>
    <property type="project" value="UniProtKB-EC"/>
</dbReference>
<evidence type="ECO:0000313" key="8">
    <source>
        <dbReference type="Proteomes" id="UP001224775"/>
    </source>
</evidence>
<comment type="caution">
    <text evidence="7">The sequence shown here is derived from an EMBL/GenBank/DDBJ whole genome shotgun (WGS) entry which is preliminary data.</text>
</comment>
<evidence type="ECO:0000256" key="3">
    <source>
        <dbReference type="ARBA" id="ARBA00012146"/>
    </source>
</evidence>
<keyword evidence="6" id="KW-0460">Magnesium</keyword>
<dbReference type="Gene3D" id="3.90.80.10">
    <property type="entry name" value="Inorganic pyrophosphatase"/>
    <property type="match status" value="2"/>
</dbReference>
<dbReference type="InterPro" id="IPR008162">
    <property type="entry name" value="Pyrophosphatase"/>
</dbReference>
<dbReference type="GO" id="GO:0000287">
    <property type="term" value="F:magnesium ion binding"/>
    <property type="evidence" value="ECO:0007669"/>
    <property type="project" value="InterPro"/>
</dbReference>
<protein>
    <recommendedName>
        <fullName evidence="3">inorganic diphosphatase</fullName>
        <ecNumber evidence="3">3.6.1.1</ecNumber>
    </recommendedName>
</protein>
<evidence type="ECO:0000256" key="1">
    <source>
        <dbReference type="ARBA" id="ARBA00001946"/>
    </source>
</evidence>
<comment type="similarity">
    <text evidence="2">Belongs to the PPase family.</text>
</comment>
<proteinExistence type="inferred from homology"/>
<dbReference type="SUPFAM" id="SSF50324">
    <property type="entry name" value="Inorganic pyrophosphatase"/>
    <property type="match status" value="1"/>
</dbReference>
<dbReference type="CDD" id="cd00412">
    <property type="entry name" value="pyrophosphatase"/>
    <property type="match status" value="1"/>
</dbReference>
<dbReference type="GO" id="GO:0005737">
    <property type="term" value="C:cytoplasm"/>
    <property type="evidence" value="ECO:0007669"/>
    <property type="project" value="InterPro"/>
</dbReference>
<dbReference type="InterPro" id="IPR036649">
    <property type="entry name" value="Pyrophosphatase_sf"/>
</dbReference>
<evidence type="ECO:0000256" key="4">
    <source>
        <dbReference type="ARBA" id="ARBA00022723"/>
    </source>
</evidence>
<evidence type="ECO:0000256" key="6">
    <source>
        <dbReference type="ARBA" id="ARBA00022842"/>
    </source>
</evidence>
<keyword evidence="8" id="KW-1185">Reference proteome</keyword>
<dbReference type="AlphaFoldDB" id="A0AAD8XZT6"/>
<gene>
    <name evidence="7" type="ORF">QTG54_012921</name>
</gene>